<proteinExistence type="inferred from homology"/>
<keyword evidence="5" id="KW-0964">Secreted</keyword>
<dbReference type="Gene3D" id="2.60.120.560">
    <property type="entry name" value="Exo-inulinase, domain 1"/>
    <property type="match status" value="1"/>
</dbReference>
<evidence type="ECO:0000256" key="2">
    <source>
        <dbReference type="ARBA" id="ARBA00022801"/>
    </source>
</evidence>
<evidence type="ECO:0000259" key="7">
    <source>
        <dbReference type="SMART" id="SM00635"/>
    </source>
</evidence>
<dbReference type="PANTHER" id="PTHR31683:SF18">
    <property type="entry name" value="PECTATE LYASE 21-RELATED"/>
    <property type="match status" value="1"/>
</dbReference>
<dbReference type="RefSeq" id="WP_154377935.1">
    <property type="nucleotide sequence ID" value="NZ_WKJJ01000014.1"/>
</dbReference>
<keyword evidence="1 6" id="KW-0732">Signal</keyword>
<dbReference type="SUPFAM" id="SSF51126">
    <property type="entry name" value="Pectin lyase-like"/>
    <property type="match status" value="2"/>
</dbReference>
<dbReference type="EMBL" id="WKJJ01000014">
    <property type="protein sequence ID" value="MRV74405.1"/>
    <property type="molecule type" value="Genomic_DNA"/>
</dbReference>
<sequence length="1192" mass="124027">MKHWSFRAALCLPAMLAAGLCTTVVPSTTAAVTDAARQAAPADGWASQAGGTTGGANAAAGFIYTVTNRAQLLAALNNGGSNAKIIKLVGAIDMSEGVPFANTGDQAIRGAIRMKSNTTLIGDGASAGIVNGHIIVSNVSQVIIRNLKIVNACDVGPVWDPTDGATGNWNSAYDGIGVSQSDHVWIDHNTFTDTPNTDDLLPIENGKTRQCHDGALDVTNASDYVTVSYNVFGQHHKNNLIGSSDSASADEGKLRVTFANNVFRDVTNRAPRVRYGQVHMLNNYFTGSKSHAVYPHDYSIGPGYNAKVLSHGNVFEIAGATTCDHVVKNPGGTPTGTFKDTGSLVNGAALSGCTVSSAVTWTPPYAFSPRPVALVKANALAQAGSGKLTTAITGTGDVSTDPGLTQTCPATGNGLYFCDDFQNGSSANWDLLPVAGPNGTFSVKAETIGGANKVLQYTAATTGGVLALLKPEALAAIPGADYYVEARIKPLTNSTTGNKQLYLVARYSNASNWYGAGLNVQSTTASTQVEIAKMAAGSLSRPKQVKKPIQMDAQFYTVRFEMIAGTLTVYLDGESLGSVTDTSFTARGLVGLYTANKSFQIDDVRIGDPRLKPSQLALNPAITTYAAEAGDAPLPVAVTAVKPDGSADTFMASSSNPAVAAVGINGTTLTVTPVGAGTANIVVTSDGDPTLKRSIAATISPQFVQPTQTYTLTGASPAVAQANVNVDASLKLTFDNPPSFGSGGTIRIFRKVDDALVDTIKLAGETEEIGYAGQALVRKVNTTPLSINGNTLTIRPHANKLAYGVEYYVAISNGAITGATLGGVPFVGIGKLGGWSFATRAAPPLADGDIAVAADGSGDFDTVQGALNFIMKEMDKAAPVTVRVKNGQYQELLYLRGKDNVTILGESRNGVEIRYTNHDTLNTGSGASQAAGTNATPAGGRAVLLVEASDMLRLQSLTIRNTTLRSPSISAQAETLYFNNDSGRLIATDANFFSEQDTLNLKGWSWFYRTLVAGNVDFIWGSSRAALFEESEIRSVGDTTSTTSGGYVLQARVANAADKGYVFLNSTLTHGPGPGPLHGDIPNGATYLARSAGSTSTWDNIAFINCRMDSHVAAVGWAGLGVNGQPAPNPVTATAASGWREYGTTDLAGNPVNLATRVGGYQLNATDVAASFATRALVFSAYNSNAGWDPQP</sequence>
<dbReference type="Pfam" id="PF00544">
    <property type="entry name" value="Pectate_lyase_4"/>
    <property type="match status" value="1"/>
</dbReference>
<dbReference type="InterPro" id="IPR011050">
    <property type="entry name" value="Pectin_lyase_fold/virulence"/>
</dbReference>
<dbReference type="InterPro" id="IPR032812">
    <property type="entry name" value="SbsA_Ig"/>
</dbReference>
<comment type="caution">
    <text evidence="9">The sequence shown here is derived from an EMBL/GenBank/DDBJ whole genome shotgun (WGS) entry which is preliminary data.</text>
</comment>
<dbReference type="Pfam" id="PF01095">
    <property type="entry name" value="Pectinesterase"/>
    <property type="match status" value="1"/>
</dbReference>
<dbReference type="SMART" id="SM00656">
    <property type="entry name" value="Amb_all"/>
    <property type="match status" value="1"/>
</dbReference>
<gene>
    <name evidence="9" type="ORF">GJ700_22100</name>
</gene>
<feature type="domain" description="Pectate lyase" evidence="8">
    <location>
        <begin position="59"/>
        <end position="321"/>
    </location>
</feature>
<comment type="similarity">
    <text evidence="5">Belongs to the polysaccharide lyase 1 family.</text>
</comment>
<dbReference type="InterPro" id="IPR002022">
    <property type="entry name" value="Pec_lyase"/>
</dbReference>
<dbReference type="GO" id="GO:0000272">
    <property type="term" value="P:polysaccharide catabolic process"/>
    <property type="evidence" value="ECO:0007669"/>
    <property type="project" value="UniProtKB-KW"/>
</dbReference>
<keyword evidence="5" id="KW-0119">Carbohydrate metabolism</keyword>
<comment type="subcellular location">
    <subcellularLocation>
        <location evidence="5">Secreted</location>
    </subcellularLocation>
</comment>
<reference evidence="9 10" key="1">
    <citation type="submission" date="2019-11" db="EMBL/GenBank/DDBJ databases">
        <title>Novel species isolated from a subtropical stream in China.</title>
        <authorList>
            <person name="Lu H."/>
        </authorList>
    </citation>
    <scope>NUCLEOTIDE SEQUENCE [LARGE SCALE GENOMIC DNA]</scope>
    <source>
        <strain evidence="9 10">FT92W</strain>
    </source>
</reference>
<name>A0A7X2IR57_9BURK</name>
<dbReference type="InterPro" id="IPR003343">
    <property type="entry name" value="Big_2"/>
</dbReference>
<dbReference type="SUPFAM" id="SSF49373">
    <property type="entry name" value="Invasin/intimin cell-adhesion fragments"/>
    <property type="match status" value="1"/>
</dbReference>
<dbReference type="InterPro" id="IPR045032">
    <property type="entry name" value="PEL"/>
</dbReference>
<dbReference type="PANTHER" id="PTHR31683">
    <property type="entry name" value="PECTATE LYASE 18-RELATED"/>
    <property type="match status" value="1"/>
</dbReference>
<dbReference type="SMART" id="SM00635">
    <property type="entry name" value="BID_2"/>
    <property type="match status" value="1"/>
</dbReference>
<keyword evidence="4 5" id="KW-0456">Lyase</keyword>
<evidence type="ECO:0000313" key="9">
    <source>
        <dbReference type="EMBL" id="MRV74405.1"/>
    </source>
</evidence>
<dbReference type="InterPro" id="IPR000070">
    <property type="entry name" value="Pectinesterase_cat"/>
</dbReference>
<dbReference type="GO" id="GO:0005576">
    <property type="term" value="C:extracellular region"/>
    <property type="evidence" value="ECO:0007669"/>
    <property type="project" value="UniProtKB-SubCell"/>
</dbReference>
<evidence type="ECO:0000256" key="1">
    <source>
        <dbReference type="ARBA" id="ARBA00022729"/>
    </source>
</evidence>
<evidence type="ECO:0000259" key="8">
    <source>
        <dbReference type="SMART" id="SM00656"/>
    </source>
</evidence>
<keyword evidence="3" id="KW-0063">Aspartyl esterase</keyword>
<evidence type="ECO:0000256" key="3">
    <source>
        <dbReference type="ARBA" id="ARBA00023085"/>
    </source>
</evidence>
<keyword evidence="5" id="KW-0624">Polysaccharide degradation</keyword>
<feature type="domain" description="BIG2" evidence="7">
    <location>
        <begin position="612"/>
        <end position="695"/>
    </location>
</feature>
<evidence type="ECO:0008006" key="11">
    <source>
        <dbReference type="Google" id="ProtNLM"/>
    </source>
</evidence>
<dbReference type="Gene3D" id="2.160.20.10">
    <property type="entry name" value="Single-stranded right-handed beta-helix, Pectin lyase-like"/>
    <property type="match status" value="2"/>
</dbReference>
<dbReference type="InterPro" id="IPR012334">
    <property type="entry name" value="Pectin_lyas_fold"/>
</dbReference>
<keyword evidence="2" id="KW-0378">Hydrolase</keyword>
<evidence type="ECO:0000313" key="10">
    <source>
        <dbReference type="Proteomes" id="UP000446768"/>
    </source>
</evidence>
<evidence type="ECO:0000256" key="5">
    <source>
        <dbReference type="RuleBase" id="RU361173"/>
    </source>
</evidence>
<evidence type="ECO:0000256" key="4">
    <source>
        <dbReference type="ARBA" id="ARBA00023239"/>
    </source>
</evidence>
<dbReference type="GO" id="GO:0030599">
    <property type="term" value="F:pectinesterase activity"/>
    <property type="evidence" value="ECO:0007669"/>
    <property type="project" value="InterPro"/>
</dbReference>
<protein>
    <recommendedName>
        <fullName evidence="11">Pectin methylesterase</fullName>
    </recommendedName>
</protein>
<dbReference type="InterPro" id="IPR008964">
    <property type="entry name" value="Invasin/intimin_cell_adhesion"/>
</dbReference>
<dbReference type="Gene3D" id="2.60.40.1080">
    <property type="match status" value="1"/>
</dbReference>
<dbReference type="AlphaFoldDB" id="A0A7X2IR57"/>
<evidence type="ECO:0000256" key="6">
    <source>
        <dbReference type="SAM" id="SignalP"/>
    </source>
</evidence>
<dbReference type="Pfam" id="PF13205">
    <property type="entry name" value="Big_5"/>
    <property type="match status" value="1"/>
</dbReference>
<organism evidence="9 10">
    <name type="scientific">Pseudoduganella rivuli</name>
    <dbReference type="NCBI Taxonomy" id="2666085"/>
    <lineage>
        <taxon>Bacteria</taxon>
        <taxon>Pseudomonadati</taxon>
        <taxon>Pseudomonadota</taxon>
        <taxon>Betaproteobacteria</taxon>
        <taxon>Burkholderiales</taxon>
        <taxon>Oxalobacteraceae</taxon>
        <taxon>Telluria group</taxon>
        <taxon>Pseudoduganella</taxon>
    </lineage>
</organism>
<keyword evidence="10" id="KW-1185">Reference proteome</keyword>
<dbReference type="Proteomes" id="UP000446768">
    <property type="component" value="Unassembled WGS sequence"/>
</dbReference>
<feature type="chain" id="PRO_5031268909" description="Pectin methylesterase" evidence="6">
    <location>
        <begin position="31"/>
        <end position="1192"/>
    </location>
</feature>
<accession>A0A7X2IR57</accession>
<dbReference type="GO" id="GO:0030570">
    <property type="term" value="F:pectate lyase activity"/>
    <property type="evidence" value="ECO:0007669"/>
    <property type="project" value="InterPro"/>
</dbReference>
<feature type="signal peptide" evidence="6">
    <location>
        <begin position="1"/>
        <end position="30"/>
    </location>
</feature>
<dbReference type="GO" id="GO:0042545">
    <property type="term" value="P:cell wall modification"/>
    <property type="evidence" value="ECO:0007669"/>
    <property type="project" value="InterPro"/>
</dbReference>